<proteinExistence type="predicted"/>
<accession>A0ABY5UZV0</accession>
<evidence type="ECO:0000313" key="4">
    <source>
        <dbReference type="Proteomes" id="UP001059295"/>
    </source>
</evidence>
<sequence length="233" mass="25577">MTEKHKSQTEDPEVAIQSAIGRVEGFIMNNGRSLLTALIVVVVVVGGFFGYKYLISGPRAEKAAAMMFVAEQQFAVDSFALALNGDGNFAGFLEVIDRYGSTDEGNLARHYAGICYLRLGEYQRALDYLKEYSASTKSVPEALLAAQNCGLQGDAYAQLENYAEAVRMYEKAVAASDNSLSAPYYLKKAGGVYEKLGDYAKALAAYERISDDYPASMEARDIQKYIGRIQQQM</sequence>
<dbReference type="InterPro" id="IPR011990">
    <property type="entry name" value="TPR-like_helical_dom_sf"/>
</dbReference>
<evidence type="ECO:0000256" key="2">
    <source>
        <dbReference type="SAM" id="Phobius"/>
    </source>
</evidence>
<dbReference type="EMBL" id="CP102294">
    <property type="protein sequence ID" value="UWN57009.1"/>
    <property type="molecule type" value="Genomic_DNA"/>
</dbReference>
<reference evidence="3" key="1">
    <citation type="journal article" date="2022" name="Cell">
        <title>Design, construction, and in vivo augmentation of a complex gut microbiome.</title>
        <authorList>
            <person name="Cheng A.G."/>
            <person name="Ho P.Y."/>
            <person name="Aranda-Diaz A."/>
            <person name="Jain S."/>
            <person name="Yu F.B."/>
            <person name="Meng X."/>
            <person name="Wang M."/>
            <person name="Iakiviak M."/>
            <person name="Nagashima K."/>
            <person name="Zhao A."/>
            <person name="Murugkar P."/>
            <person name="Patil A."/>
            <person name="Atabakhsh K."/>
            <person name="Weakley A."/>
            <person name="Yan J."/>
            <person name="Brumbaugh A.R."/>
            <person name="Higginbottom S."/>
            <person name="Dimas A."/>
            <person name="Shiver A.L."/>
            <person name="Deutschbauer A."/>
            <person name="Neff N."/>
            <person name="Sonnenburg J.L."/>
            <person name="Huang K.C."/>
            <person name="Fischbach M.A."/>
        </authorList>
    </citation>
    <scope>NUCLEOTIDE SEQUENCE</scope>
    <source>
        <strain evidence="3">AP11</strain>
    </source>
</reference>
<protein>
    <submittedName>
        <fullName evidence="3">Soluble NSF attachment family protein</fullName>
    </submittedName>
</protein>
<evidence type="ECO:0000256" key="1">
    <source>
        <dbReference type="PROSITE-ProRule" id="PRU00339"/>
    </source>
</evidence>
<keyword evidence="2" id="KW-0812">Transmembrane</keyword>
<dbReference type="RefSeq" id="WP_019245658.1">
    <property type="nucleotide sequence ID" value="NZ_CAPH01000009.1"/>
</dbReference>
<feature type="transmembrane region" description="Helical" evidence="2">
    <location>
        <begin position="34"/>
        <end position="54"/>
    </location>
</feature>
<feature type="repeat" description="TPR" evidence="1">
    <location>
        <begin position="183"/>
        <end position="216"/>
    </location>
</feature>
<dbReference type="Pfam" id="PF13174">
    <property type="entry name" value="TPR_6"/>
    <property type="match status" value="1"/>
</dbReference>
<keyword evidence="2" id="KW-1133">Transmembrane helix</keyword>
<name>A0ABY5UZV0_9BACT</name>
<dbReference type="PROSITE" id="PS50005">
    <property type="entry name" value="TPR"/>
    <property type="match status" value="2"/>
</dbReference>
<dbReference type="InterPro" id="IPR019734">
    <property type="entry name" value="TPR_rpt"/>
</dbReference>
<gene>
    <name evidence="3" type="ORF">NQ491_10195</name>
</gene>
<dbReference type="Gene3D" id="1.25.40.10">
    <property type="entry name" value="Tetratricopeptide repeat domain"/>
    <property type="match status" value="1"/>
</dbReference>
<keyword evidence="2" id="KW-0472">Membrane</keyword>
<dbReference type="SUPFAM" id="SSF48452">
    <property type="entry name" value="TPR-like"/>
    <property type="match status" value="1"/>
</dbReference>
<organism evidence="3 4">
    <name type="scientific">Alistipes ihumii AP11</name>
    <dbReference type="NCBI Taxonomy" id="1211813"/>
    <lineage>
        <taxon>Bacteria</taxon>
        <taxon>Pseudomonadati</taxon>
        <taxon>Bacteroidota</taxon>
        <taxon>Bacteroidia</taxon>
        <taxon>Bacteroidales</taxon>
        <taxon>Rikenellaceae</taxon>
        <taxon>Alistipes</taxon>
    </lineage>
</organism>
<dbReference type="GeneID" id="82892107"/>
<dbReference type="Pfam" id="PF13424">
    <property type="entry name" value="TPR_12"/>
    <property type="match status" value="1"/>
</dbReference>
<dbReference type="Proteomes" id="UP001059295">
    <property type="component" value="Chromosome"/>
</dbReference>
<feature type="repeat" description="TPR" evidence="1">
    <location>
        <begin position="146"/>
        <end position="179"/>
    </location>
</feature>
<keyword evidence="4" id="KW-1185">Reference proteome</keyword>
<dbReference type="SMART" id="SM00028">
    <property type="entry name" value="TPR"/>
    <property type="match status" value="3"/>
</dbReference>
<keyword evidence="1" id="KW-0802">TPR repeat</keyword>
<evidence type="ECO:0000313" key="3">
    <source>
        <dbReference type="EMBL" id="UWN57009.1"/>
    </source>
</evidence>